<dbReference type="GO" id="GO:0006281">
    <property type="term" value="P:DNA repair"/>
    <property type="evidence" value="ECO:0007669"/>
    <property type="project" value="UniProtKB-KW"/>
</dbReference>
<dbReference type="Pfam" id="PF12705">
    <property type="entry name" value="PDDEXK_1"/>
    <property type="match status" value="1"/>
</dbReference>
<feature type="region of interest" description="Disordered" evidence="4">
    <location>
        <begin position="315"/>
        <end position="340"/>
    </location>
</feature>
<evidence type="ECO:0000259" key="5">
    <source>
        <dbReference type="Pfam" id="PF12705"/>
    </source>
</evidence>
<reference evidence="7" key="1">
    <citation type="submission" date="2016-10" db="EMBL/GenBank/DDBJ databases">
        <authorList>
            <person name="Varghese N."/>
            <person name="Submissions S."/>
        </authorList>
    </citation>
    <scope>NUCLEOTIDE SEQUENCE [LARGE SCALE GENOMIC DNA]</scope>
    <source>
        <strain evidence="7">DSM 45722</strain>
    </source>
</reference>
<name>A0A1G4YSP7_9ACTN</name>
<dbReference type="AlphaFoldDB" id="A0A1G4YSP7"/>
<evidence type="ECO:0000313" key="6">
    <source>
        <dbReference type="EMBL" id="SCX56472.1"/>
    </source>
</evidence>
<organism evidence="6 7">
    <name type="scientific">Klenkia marina</name>
    <dbReference type="NCBI Taxonomy" id="1960309"/>
    <lineage>
        <taxon>Bacteria</taxon>
        <taxon>Bacillati</taxon>
        <taxon>Actinomycetota</taxon>
        <taxon>Actinomycetes</taxon>
        <taxon>Geodermatophilales</taxon>
        <taxon>Geodermatophilaceae</taxon>
        <taxon>Klenkia</taxon>
    </lineage>
</organism>
<accession>A0A1G4YSP7</accession>
<proteinExistence type="predicted"/>
<keyword evidence="2" id="KW-0378">Hydrolase</keyword>
<dbReference type="InterPro" id="IPR038726">
    <property type="entry name" value="PDDEXK_AddAB-type"/>
</dbReference>
<keyword evidence="2" id="KW-0547">Nucleotide-binding</keyword>
<evidence type="ECO:0000256" key="3">
    <source>
        <dbReference type="ARBA" id="ARBA00023204"/>
    </source>
</evidence>
<gene>
    <name evidence="6" type="ORF">SAMN03159343_3424</name>
</gene>
<keyword evidence="2" id="KW-0067">ATP-binding</keyword>
<sequence length="340" mass="37004">MKEGVRQFGVPWLSPTSAARLLTCPASVVGLMTGAPPRSPAPSTRTSAGVLAHAALQRWVMADDWRYGDRDGVLIDHFHAVAKDRKVAVAAVMDGRVTEARLEQRASSLGELMRQAGADATAKAEVTLHDNERRLWGTLDLLVTSERGVWLIDLKSGMDAAQSLLPAVIRSQLMIYSHLVTAVHGRAPTWMGVFSLRQGAKQMPVSQSDDSMLLGLLDESRSAWMANDRPALPSPEACRHCTRRPGCDPHWIALRAWEDADGLEGQLLRAQTAENGRTALLVQNGTGSAWVSNMRGEGLQELVGHRVRVMRIRRRKATGQSSDPPQWQATDSSAIASVGD</sequence>
<keyword evidence="7" id="KW-1185">Reference proteome</keyword>
<dbReference type="RefSeq" id="WP_092806590.1">
    <property type="nucleotide sequence ID" value="NZ_FMUH01000006.1"/>
</dbReference>
<evidence type="ECO:0000313" key="7">
    <source>
        <dbReference type="Proteomes" id="UP000198981"/>
    </source>
</evidence>
<dbReference type="STRING" id="1960309.SAMN03159343_3424"/>
<keyword evidence="1" id="KW-0227">DNA damage</keyword>
<dbReference type="Gene3D" id="3.90.320.10">
    <property type="match status" value="1"/>
</dbReference>
<dbReference type="InterPro" id="IPR011604">
    <property type="entry name" value="PDDEXK-like_dom_sf"/>
</dbReference>
<feature type="compositionally biased region" description="Polar residues" evidence="4">
    <location>
        <begin position="318"/>
        <end position="340"/>
    </location>
</feature>
<dbReference type="EMBL" id="FMUH01000006">
    <property type="protein sequence ID" value="SCX56472.1"/>
    <property type="molecule type" value="Genomic_DNA"/>
</dbReference>
<evidence type="ECO:0000256" key="1">
    <source>
        <dbReference type="ARBA" id="ARBA00022763"/>
    </source>
</evidence>
<keyword evidence="3" id="KW-0234">DNA repair</keyword>
<protein>
    <submittedName>
        <fullName evidence="6">PD-(D/E)XK nuclease superfamily protein</fullName>
    </submittedName>
</protein>
<dbReference type="Proteomes" id="UP000198981">
    <property type="component" value="Unassembled WGS sequence"/>
</dbReference>
<evidence type="ECO:0000256" key="2">
    <source>
        <dbReference type="ARBA" id="ARBA00022806"/>
    </source>
</evidence>
<dbReference type="OrthoDB" id="5125269at2"/>
<feature type="domain" description="PD-(D/E)XK endonuclease-like" evidence="5">
    <location>
        <begin position="13"/>
        <end position="247"/>
    </location>
</feature>
<dbReference type="GO" id="GO:0004386">
    <property type="term" value="F:helicase activity"/>
    <property type="evidence" value="ECO:0007669"/>
    <property type="project" value="UniProtKB-KW"/>
</dbReference>
<keyword evidence="2" id="KW-0347">Helicase</keyword>
<evidence type="ECO:0000256" key="4">
    <source>
        <dbReference type="SAM" id="MobiDB-lite"/>
    </source>
</evidence>